<dbReference type="GO" id="GO:0000271">
    <property type="term" value="P:polysaccharide biosynthetic process"/>
    <property type="evidence" value="ECO:0000318"/>
    <property type="project" value="GO_Central"/>
</dbReference>
<name>Q6ZET7_SYNY3</name>
<geneLocation type="plasmid" evidence="1 2">
    <name>pSYSM</name>
</geneLocation>
<dbReference type="CDD" id="cd04186">
    <property type="entry name" value="GT_2_like_c"/>
    <property type="match status" value="1"/>
</dbReference>
<dbReference type="KEGG" id="syn:sll5043"/>
<evidence type="ECO:0000313" key="1">
    <source>
        <dbReference type="EMBL" id="BAD01813.1"/>
    </source>
</evidence>
<organism evidence="1 2">
    <name type="scientific">Synechocystis sp. (strain ATCC 27184 / PCC 6803 / Kazusa)</name>
    <dbReference type="NCBI Taxonomy" id="1111708"/>
    <lineage>
        <taxon>Bacteria</taxon>
        <taxon>Bacillati</taxon>
        <taxon>Cyanobacteriota</taxon>
        <taxon>Cyanophyceae</taxon>
        <taxon>Synechococcales</taxon>
        <taxon>Merismopediaceae</taxon>
        <taxon>Synechocystis</taxon>
    </lineage>
</organism>
<reference evidence="1 2" key="1">
    <citation type="journal article" date="2003" name="DNA Res.">
        <title>Structural analysis of four large plasmids harboring in a unicellular cyanobacterium, Synechocystis sp. PCC 6803.</title>
        <authorList>
            <person name="Kaneko T."/>
            <person name="Nakamura Y."/>
            <person name="Sasamoto S."/>
            <person name="Watanabe A."/>
            <person name="Kohara M."/>
            <person name="Matsumoto M."/>
            <person name="Shimpo S."/>
            <person name="Yamada M."/>
            <person name="Tabata S."/>
        </authorList>
    </citation>
    <scope>NUCLEOTIDE SEQUENCE [LARGE SCALE GENOMIC DNA]</scope>
    <source>
        <strain evidence="2">ATCC 27184 / PCC 6803 / Kazusa</strain>
    </source>
</reference>
<proteinExistence type="predicted"/>
<dbReference type="EnsemblBacteria" id="BAD01813">
    <property type="protein sequence ID" value="BAD01813"/>
    <property type="gene ID" value="BAD01813"/>
</dbReference>
<gene>
    <name evidence="1" type="ordered locus">sll5043</name>
</gene>
<dbReference type="PhylomeDB" id="Q6ZET7"/>
<dbReference type="PANTHER" id="PTHR43179:SF7">
    <property type="entry name" value="RHAMNOSYLTRANSFERASE WBBL"/>
    <property type="match status" value="1"/>
</dbReference>
<dbReference type="EMBL" id="AP004310">
    <property type="protein sequence ID" value="BAD01813.1"/>
    <property type="molecule type" value="Genomic_DNA"/>
</dbReference>
<dbReference type="InParanoid" id="Q6ZET7"/>
<keyword evidence="2" id="KW-1185">Reference proteome</keyword>
<dbReference type="SMR" id="Q6ZET7"/>
<protein>
    <submittedName>
        <fullName evidence="1">Sll5043 protein</fullName>
    </submittedName>
</protein>
<accession>Q6ZET7</accession>
<dbReference type="PANTHER" id="PTHR43179">
    <property type="entry name" value="RHAMNOSYLTRANSFERASE WBBL"/>
    <property type="match status" value="1"/>
</dbReference>
<dbReference type="Gene3D" id="3.90.550.10">
    <property type="entry name" value="Spore Coat Polysaccharide Biosynthesis Protein SpsA, Chain A"/>
    <property type="match status" value="1"/>
</dbReference>
<keyword evidence="1" id="KW-0614">Plasmid</keyword>
<sequence length="328" mass="37109">MAIIASNNSWDLYQLAVVILNYRTPQLVVDCLASLVSQIDPQTQQVIVVDNASGDDSVEEIEKAIANNNWQDWVRLLPSDVNGGFSAGNNLGIQAIRAENYLLLNSDTIVRPGAIQTLLVALEQYPEAGLFSPRLEWPDGTPQISCFRDHSPLSEMIDGARTSVITKLLQPFDVPIPVTEQSFEPQWTSFACVLIRRSVVEQIGLMDDGYFMYYDDIDYCRRARQAAWKIRYIPQASVVHLRGGSGSVKSDVASRKRPRPYLYASRSRYFAKFYGPLGLALANLGWLGGWGIAALREILGQKEPHTCDRQWQDIWFQWRQPLKPYRPE</sequence>
<dbReference type="AlphaFoldDB" id="Q6ZET7"/>
<dbReference type="SUPFAM" id="SSF53448">
    <property type="entry name" value="Nucleotide-diphospho-sugar transferases"/>
    <property type="match status" value="1"/>
</dbReference>
<dbReference type="Pfam" id="PF13641">
    <property type="entry name" value="Glyco_tranf_2_3"/>
    <property type="match status" value="1"/>
</dbReference>
<dbReference type="Proteomes" id="UP000001425">
    <property type="component" value="Plasmid pSYSM"/>
</dbReference>
<dbReference type="CAZy" id="GT2">
    <property type="family name" value="Glycosyltransferase Family 2"/>
</dbReference>
<evidence type="ECO:0000313" key="2">
    <source>
        <dbReference type="Proteomes" id="UP000001425"/>
    </source>
</evidence>
<dbReference type="GO" id="GO:0016758">
    <property type="term" value="F:hexosyltransferase activity"/>
    <property type="evidence" value="ECO:0000318"/>
    <property type="project" value="GO_Central"/>
</dbReference>
<dbReference type="InterPro" id="IPR029044">
    <property type="entry name" value="Nucleotide-diphossugar_trans"/>
</dbReference>